<dbReference type="Proteomes" id="UP000594688">
    <property type="component" value="Chromosome"/>
</dbReference>
<keyword evidence="3" id="KW-0830">Ubiquinone</keyword>
<dbReference type="InterPro" id="IPR010218">
    <property type="entry name" value="NADH_DH_suC"/>
</dbReference>
<protein>
    <recommendedName>
        <fullName evidence="3">NADH-quinone oxidoreductase subunit C</fullName>
        <ecNumber evidence="3">7.1.1.-</ecNumber>
    </recommendedName>
    <alternativeName>
        <fullName evidence="3">NADH dehydrogenase I subunit C</fullName>
    </alternativeName>
    <alternativeName>
        <fullName evidence="3">NDH-1 subunit C</fullName>
    </alternativeName>
</protein>
<dbReference type="KEGG" id="nli:G3M70_13450"/>
<dbReference type="PANTHER" id="PTHR10884">
    <property type="entry name" value="NADH DEHYDROGENASE UBIQUINONE IRON-SULFUR PROTEIN 3"/>
    <property type="match status" value="1"/>
</dbReference>
<dbReference type="InterPro" id="IPR020396">
    <property type="entry name" value="NADH_UbQ_OxRdtase_CS"/>
</dbReference>
<keyword evidence="3 5" id="KW-0874">Quinone</keyword>
<evidence type="ECO:0000256" key="3">
    <source>
        <dbReference type="HAMAP-Rule" id="MF_01357"/>
    </source>
</evidence>
<evidence type="ECO:0000256" key="2">
    <source>
        <dbReference type="ARBA" id="ARBA00022448"/>
    </source>
</evidence>
<accession>A0A7T0BXT6</accession>
<dbReference type="EC" id="7.1.1.-" evidence="3"/>
<gene>
    <name evidence="3" type="primary">nuoC</name>
    <name evidence="7" type="ORF">G3M70_13450</name>
</gene>
<name>A0A7T0BXT6_9BACT</name>
<dbReference type="SUPFAM" id="SSF143243">
    <property type="entry name" value="Nqo5-like"/>
    <property type="match status" value="1"/>
</dbReference>
<feature type="domain" description="NADH:ubiquinone oxidoreductase 30kDa subunit" evidence="6">
    <location>
        <begin position="30"/>
        <end position="153"/>
    </location>
</feature>
<evidence type="ECO:0000259" key="6">
    <source>
        <dbReference type="Pfam" id="PF00329"/>
    </source>
</evidence>
<evidence type="ECO:0000313" key="8">
    <source>
        <dbReference type="Proteomes" id="UP000594688"/>
    </source>
</evidence>
<dbReference type="GO" id="GO:0005886">
    <property type="term" value="C:plasma membrane"/>
    <property type="evidence" value="ECO:0007669"/>
    <property type="project" value="UniProtKB-SubCell"/>
</dbReference>
<organism evidence="7 8">
    <name type="scientific">Candidatus Nitronauta litoralis</name>
    <dbReference type="NCBI Taxonomy" id="2705533"/>
    <lineage>
        <taxon>Bacteria</taxon>
        <taxon>Pseudomonadati</taxon>
        <taxon>Nitrospinota/Tectimicrobiota group</taxon>
        <taxon>Nitrospinota</taxon>
        <taxon>Nitrospinia</taxon>
        <taxon>Nitrospinales</taxon>
        <taxon>Nitrospinaceae</taxon>
        <taxon>Candidatus Nitronauta</taxon>
    </lineage>
</organism>
<evidence type="ECO:0000256" key="4">
    <source>
        <dbReference type="RuleBase" id="RU003456"/>
    </source>
</evidence>
<dbReference type="InterPro" id="IPR001268">
    <property type="entry name" value="NADH_UbQ_OxRdtase_30kDa_su"/>
</dbReference>
<dbReference type="AlphaFoldDB" id="A0A7T0BXT6"/>
<evidence type="ECO:0000313" key="7">
    <source>
        <dbReference type="EMBL" id="QPJ62826.1"/>
    </source>
</evidence>
<keyword evidence="3 4" id="KW-1278">Translocase</keyword>
<evidence type="ECO:0000256" key="5">
    <source>
        <dbReference type="RuleBase" id="RU003582"/>
    </source>
</evidence>
<comment type="subunit">
    <text evidence="3">NDH-1 is composed of 14 different subunits. Subunits NuoB, C, D, E, F, and G constitute the peripheral sector of the complex.</text>
</comment>
<dbReference type="PANTHER" id="PTHR10884:SF14">
    <property type="entry name" value="NADH DEHYDROGENASE [UBIQUINONE] IRON-SULFUR PROTEIN 3, MITOCHONDRIAL"/>
    <property type="match status" value="1"/>
</dbReference>
<dbReference type="GO" id="GO:0008137">
    <property type="term" value="F:NADH dehydrogenase (ubiquinone) activity"/>
    <property type="evidence" value="ECO:0007669"/>
    <property type="project" value="InterPro"/>
</dbReference>
<evidence type="ECO:0000256" key="1">
    <source>
        <dbReference type="ARBA" id="ARBA00007569"/>
    </source>
</evidence>
<comment type="subcellular location">
    <subcellularLocation>
        <location evidence="3">Cell membrane</location>
        <topology evidence="3">Peripheral membrane protein</topology>
        <orientation evidence="3">Cytoplasmic side</orientation>
    </subcellularLocation>
</comment>
<sequence length="161" mass="19334">MSDTVLIDKVKTRFGAKVLESHDFRGDQTLTVEKSIIVELLEWLRDDPETDMCYLMDLTCVDYLDRKKERFEVVYHLFSLKFNHRIRIKCPVDEDDCEIDSVCPLFKSANWYEREVWDMYGVKFRNHPKLKRILLYEDFKGHPLRKDYPVNKRQPLIGPMN</sequence>
<dbReference type="GO" id="GO:0048038">
    <property type="term" value="F:quinone binding"/>
    <property type="evidence" value="ECO:0007669"/>
    <property type="project" value="UniProtKB-KW"/>
</dbReference>
<comment type="similarity">
    <text evidence="1 3 4">Belongs to the complex I 30 kDa subunit family.</text>
</comment>
<dbReference type="PROSITE" id="PS00542">
    <property type="entry name" value="COMPLEX1_30K"/>
    <property type="match status" value="1"/>
</dbReference>
<dbReference type="EMBL" id="CP048685">
    <property type="protein sequence ID" value="QPJ62826.1"/>
    <property type="molecule type" value="Genomic_DNA"/>
</dbReference>
<comment type="function">
    <text evidence="3">NDH-1 shuttles electrons from NADH, via FMN and iron-sulfur (Fe-S) centers, to quinones in the respiratory chain. The immediate electron acceptor for the enzyme in this species is believed to be ubiquinone. Couples the redox reaction to proton translocation (for every two electrons transferred, four hydrogen ions are translocated across the cytoplasmic membrane), and thus conserves the redox energy in a proton gradient.</text>
</comment>
<keyword evidence="3" id="KW-1003">Cell membrane</keyword>
<reference evidence="7 8" key="1">
    <citation type="submission" date="2020-02" db="EMBL/GenBank/DDBJ databases">
        <title>Genomic and physiological characterization of two novel Nitrospinaceae genera.</title>
        <authorList>
            <person name="Mueller A.J."/>
            <person name="Jung M.-Y."/>
            <person name="Strachan C.R."/>
            <person name="Herbold C.W."/>
            <person name="Kirkegaard R.H."/>
            <person name="Daims H."/>
        </authorList>
    </citation>
    <scope>NUCLEOTIDE SEQUENCE [LARGE SCALE GENOMIC DNA]</scope>
    <source>
        <strain evidence="7">EB</strain>
    </source>
</reference>
<dbReference type="GO" id="GO:0050136">
    <property type="term" value="F:NADH dehydrogenase (quinone) (non-electrogenic) activity"/>
    <property type="evidence" value="ECO:0007669"/>
    <property type="project" value="UniProtKB-UniRule"/>
</dbReference>
<dbReference type="Gene3D" id="3.30.460.80">
    <property type="entry name" value="NADH:ubiquinone oxidoreductase, 30kDa subunit"/>
    <property type="match status" value="1"/>
</dbReference>
<dbReference type="HAMAP" id="MF_01357">
    <property type="entry name" value="NDH1_NuoC"/>
    <property type="match status" value="1"/>
</dbReference>
<keyword evidence="3" id="KW-0472">Membrane</keyword>
<keyword evidence="3 4" id="KW-0520">NAD</keyword>
<dbReference type="Pfam" id="PF00329">
    <property type="entry name" value="Complex1_30kDa"/>
    <property type="match status" value="1"/>
</dbReference>
<comment type="catalytic activity">
    <reaction evidence="3 5">
        <text>a quinone + NADH + 5 H(+)(in) = a quinol + NAD(+) + 4 H(+)(out)</text>
        <dbReference type="Rhea" id="RHEA:57888"/>
        <dbReference type="ChEBI" id="CHEBI:15378"/>
        <dbReference type="ChEBI" id="CHEBI:24646"/>
        <dbReference type="ChEBI" id="CHEBI:57540"/>
        <dbReference type="ChEBI" id="CHEBI:57945"/>
        <dbReference type="ChEBI" id="CHEBI:132124"/>
    </reaction>
</comment>
<dbReference type="InterPro" id="IPR037232">
    <property type="entry name" value="NADH_quin_OxRdtase_su_C/D-like"/>
</dbReference>
<dbReference type="NCBIfam" id="TIGR01961">
    <property type="entry name" value="NuoC_fam"/>
    <property type="match status" value="1"/>
</dbReference>
<keyword evidence="2 3" id="KW-0813">Transport</keyword>
<proteinExistence type="inferred from homology"/>